<sequence length="557" mass="60928">MKRILALILVGIMLLTLTACGRQEKPADNTAQPAGNAVAEQDKGAAASAPSGTETGTAGAAVAEHVNLALSSDPGSLAPWEPSSDGRKMYAEVYETLFNYTSFGGDFVGIIGKSYEQLDDFTYRVYLYDYVKDSGGSSITSEDVVWSYEQCIAGGGYNNRVKDIVDVEAVDDYTLDFTYAQVLDYASFCESMMIYIVDKETYGSIGEEEYAPHPVATGPYLVDEYTTGSYYNLTKNENYWQTEDKRSVIQQQNCNSITYKVINETAQLAIALETGEVDMVAGIDSDNIGYFYDTGSQAALDGWFVQSELSVPCYSLVLNCSDKSVLKEHNLRLAVLYAIDNEALLATAVNGEGKVEYTDGGQQYSGFQQAMADAAAENCYGCDLSKSAEYLKAAGYESGELKISLMCANFTQNVAVILQSQLLAAGINAEIKAYEPALYETYCTQDDQWDMVLAFKGKSSGLLTDYWAHFLATNSYGQANMIHDEKLASLYANSLSQDATDEDILACHNYFTEMGYFYGLFNNQEYIVGKEGVTNFVTSGQYGIIPGACTYSSVFNQ</sequence>
<gene>
    <name evidence="4" type="ORF">KTH89_10970</name>
</gene>
<keyword evidence="2" id="KW-0732">Signal</keyword>
<reference evidence="4" key="1">
    <citation type="submission" date="2021-06" db="EMBL/GenBank/DDBJ databases">
        <title>Description of novel taxa of the family Lachnospiraceae.</title>
        <authorList>
            <person name="Chaplin A.V."/>
            <person name="Sokolova S.R."/>
            <person name="Pikina A.P."/>
            <person name="Korzhanova M."/>
            <person name="Belova V."/>
            <person name="Korostin D."/>
            <person name="Efimov B.A."/>
        </authorList>
    </citation>
    <scope>NUCLEOTIDE SEQUENCE</scope>
    <source>
        <strain evidence="4">ASD5720</strain>
    </source>
</reference>
<keyword evidence="5" id="KW-1185">Reference proteome</keyword>
<name>A0A949JZQ7_9FIRM</name>
<dbReference type="Pfam" id="PF00496">
    <property type="entry name" value="SBP_bac_5"/>
    <property type="match status" value="1"/>
</dbReference>
<evidence type="ECO:0000256" key="2">
    <source>
        <dbReference type="SAM" id="SignalP"/>
    </source>
</evidence>
<dbReference type="EMBL" id="JAHQCW010000016">
    <property type="protein sequence ID" value="MBU9737064.1"/>
    <property type="molecule type" value="Genomic_DNA"/>
</dbReference>
<dbReference type="PANTHER" id="PTHR30290:SF81">
    <property type="entry name" value="OLIGOPEPTIDE-BINDING PROTEIN OPPA"/>
    <property type="match status" value="1"/>
</dbReference>
<dbReference type="RefSeq" id="WP_238721690.1">
    <property type="nucleotide sequence ID" value="NZ_JAHQCW010000016.1"/>
</dbReference>
<dbReference type="PANTHER" id="PTHR30290">
    <property type="entry name" value="PERIPLASMIC BINDING COMPONENT OF ABC TRANSPORTER"/>
    <property type="match status" value="1"/>
</dbReference>
<feature type="signal peptide" evidence="2">
    <location>
        <begin position="1"/>
        <end position="21"/>
    </location>
</feature>
<evidence type="ECO:0000256" key="1">
    <source>
        <dbReference type="SAM" id="MobiDB-lite"/>
    </source>
</evidence>
<feature type="region of interest" description="Disordered" evidence="1">
    <location>
        <begin position="25"/>
        <end position="56"/>
    </location>
</feature>
<dbReference type="InterPro" id="IPR039424">
    <property type="entry name" value="SBP_5"/>
</dbReference>
<evidence type="ECO:0000313" key="4">
    <source>
        <dbReference type="EMBL" id="MBU9737064.1"/>
    </source>
</evidence>
<dbReference type="GO" id="GO:1904680">
    <property type="term" value="F:peptide transmembrane transporter activity"/>
    <property type="evidence" value="ECO:0007669"/>
    <property type="project" value="TreeGrafter"/>
</dbReference>
<dbReference type="Proteomes" id="UP000712157">
    <property type="component" value="Unassembled WGS sequence"/>
</dbReference>
<evidence type="ECO:0000313" key="5">
    <source>
        <dbReference type="Proteomes" id="UP000712157"/>
    </source>
</evidence>
<dbReference type="GO" id="GO:0015833">
    <property type="term" value="P:peptide transport"/>
    <property type="evidence" value="ECO:0007669"/>
    <property type="project" value="TreeGrafter"/>
</dbReference>
<feature type="compositionally biased region" description="Low complexity" evidence="1">
    <location>
        <begin position="44"/>
        <end position="56"/>
    </location>
</feature>
<feature type="chain" id="PRO_5039335818" evidence="2">
    <location>
        <begin position="22"/>
        <end position="557"/>
    </location>
</feature>
<dbReference type="Gene3D" id="3.10.105.10">
    <property type="entry name" value="Dipeptide-binding Protein, Domain 3"/>
    <property type="match status" value="1"/>
</dbReference>
<comment type="caution">
    <text evidence="4">The sequence shown here is derived from an EMBL/GenBank/DDBJ whole genome shotgun (WGS) entry which is preliminary data.</text>
</comment>
<dbReference type="InterPro" id="IPR000914">
    <property type="entry name" value="SBP_5_dom"/>
</dbReference>
<dbReference type="SUPFAM" id="SSF53850">
    <property type="entry name" value="Periplasmic binding protein-like II"/>
    <property type="match status" value="1"/>
</dbReference>
<dbReference type="PROSITE" id="PS51257">
    <property type="entry name" value="PROKAR_LIPOPROTEIN"/>
    <property type="match status" value="1"/>
</dbReference>
<organism evidence="4 5">
    <name type="scientific">Diplocloster agilis</name>
    <dbReference type="NCBI Taxonomy" id="2850323"/>
    <lineage>
        <taxon>Bacteria</taxon>
        <taxon>Bacillati</taxon>
        <taxon>Bacillota</taxon>
        <taxon>Clostridia</taxon>
        <taxon>Lachnospirales</taxon>
        <taxon>Lachnospiraceae</taxon>
        <taxon>Diplocloster</taxon>
    </lineage>
</organism>
<evidence type="ECO:0000259" key="3">
    <source>
        <dbReference type="Pfam" id="PF00496"/>
    </source>
</evidence>
<dbReference type="AlphaFoldDB" id="A0A949JZQ7"/>
<dbReference type="CDD" id="cd00995">
    <property type="entry name" value="PBP2_NikA_DppA_OppA_like"/>
    <property type="match status" value="1"/>
</dbReference>
<protein>
    <submittedName>
        <fullName evidence="4">ABC transporter substrate-binding protein</fullName>
    </submittedName>
</protein>
<accession>A0A949JZQ7</accession>
<proteinExistence type="predicted"/>
<dbReference type="Gene3D" id="3.40.190.10">
    <property type="entry name" value="Periplasmic binding protein-like II"/>
    <property type="match status" value="1"/>
</dbReference>
<feature type="domain" description="Solute-binding protein family 5" evidence="3">
    <location>
        <begin position="113"/>
        <end position="454"/>
    </location>
</feature>